<keyword evidence="3" id="KW-1185">Reference proteome</keyword>
<protein>
    <submittedName>
        <fullName evidence="2">Uncharacterized protein</fullName>
    </submittedName>
</protein>
<accession>A0AAD6CNR8</accession>
<organism evidence="2 3">
    <name type="scientific">Penicillium frequentans</name>
    <dbReference type="NCBI Taxonomy" id="3151616"/>
    <lineage>
        <taxon>Eukaryota</taxon>
        <taxon>Fungi</taxon>
        <taxon>Dikarya</taxon>
        <taxon>Ascomycota</taxon>
        <taxon>Pezizomycotina</taxon>
        <taxon>Eurotiomycetes</taxon>
        <taxon>Eurotiomycetidae</taxon>
        <taxon>Eurotiales</taxon>
        <taxon>Aspergillaceae</taxon>
        <taxon>Penicillium</taxon>
    </lineage>
</organism>
<feature type="compositionally biased region" description="Polar residues" evidence="1">
    <location>
        <begin position="8"/>
        <end position="18"/>
    </location>
</feature>
<feature type="region of interest" description="Disordered" evidence="1">
    <location>
        <begin position="1"/>
        <end position="31"/>
    </location>
</feature>
<evidence type="ECO:0000256" key="1">
    <source>
        <dbReference type="SAM" id="MobiDB-lite"/>
    </source>
</evidence>
<dbReference type="EMBL" id="JAQIZZ010000007">
    <property type="protein sequence ID" value="KAJ5532317.1"/>
    <property type="molecule type" value="Genomic_DNA"/>
</dbReference>
<sequence>MAVRPHHSSTFATLSNGQPARRLNLPTDVNTSPLLHHKRHVRANSRFAYSGAVNKTLARGRRLKEIQLSYTVA</sequence>
<comment type="caution">
    <text evidence="2">The sequence shown here is derived from an EMBL/GenBank/DDBJ whole genome shotgun (WGS) entry which is preliminary data.</text>
</comment>
<evidence type="ECO:0000313" key="3">
    <source>
        <dbReference type="Proteomes" id="UP001220324"/>
    </source>
</evidence>
<reference evidence="2 3" key="1">
    <citation type="journal article" date="2023" name="IMA Fungus">
        <title>Comparative genomic study of the Penicillium genus elucidates a diverse pangenome and 15 lateral gene transfer events.</title>
        <authorList>
            <person name="Petersen C."/>
            <person name="Sorensen T."/>
            <person name="Nielsen M.R."/>
            <person name="Sondergaard T.E."/>
            <person name="Sorensen J.L."/>
            <person name="Fitzpatrick D.A."/>
            <person name="Frisvad J.C."/>
            <person name="Nielsen K.L."/>
        </authorList>
    </citation>
    <scope>NUCLEOTIDE SEQUENCE [LARGE SCALE GENOMIC DNA]</scope>
    <source>
        <strain evidence="2 3">IBT 35679</strain>
    </source>
</reference>
<name>A0AAD6CNR8_9EURO</name>
<dbReference type="Proteomes" id="UP001220324">
    <property type="component" value="Unassembled WGS sequence"/>
</dbReference>
<evidence type="ECO:0000313" key="2">
    <source>
        <dbReference type="EMBL" id="KAJ5532317.1"/>
    </source>
</evidence>
<proteinExistence type="predicted"/>
<gene>
    <name evidence="2" type="ORF">N7494_008869</name>
</gene>
<dbReference type="AlphaFoldDB" id="A0AAD6CNR8"/>